<gene>
    <name evidence="2" type="ORF">E8M12_05385</name>
</gene>
<dbReference type="InterPro" id="IPR040442">
    <property type="entry name" value="Pyrv_kinase-like_dom_sf"/>
</dbReference>
<evidence type="ECO:0000313" key="3">
    <source>
        <dbReference type="Proteomes" id="UP000307999"/>
    </source>
</evidence>
<proteinExistence type="predicted"/>
<dbReference type="OrthoDB" id="9771433at2"/>
<keyword evidence="1" id="KW-0479">Metal-binding</keyword>
<comment type="caution">
    <text evidence="2">The sequence shown here is derived from an EMBL/GenBank/DDBJ whole genome shotgun (WGS) entry which is preliminary data.</text>
</comment>
<accession>A0A4U1B7U8</accession>
<protein>
    <submittedName>
        <fullName evidence="2">Isocitrate lyase/PEP mutase family protein</fullName>
    </submittedName>
</protein>
<dbReference type="InterPro" id="IPR039556">
    <property type="entry name" value="ICL/PEPM"/>
</dbReference>
<dbReference type="GO" id="GO:0016833">
    <property type="term" value="F:oxo-acid-lyase activity"/>
    <property type="evidence" value="ECO:0007669"/>
    <property type="project" value="UniProtKB-ARBA"/>
</dbReference>
<dbReference type="CDD" id="cd00377">
    <property type="entry name" value="ICL_PEPM"/>
    <property type="match status" value="1"/>
</dbReference>
<dbReference type="GO" id="GO:0046872">
    <property type="term" value="F:metal ion binding"/>
    <property type="evidence" value="ECO:0007669"/>
    <property type="project" value="UniProtKB-KW"/>
</dbReference>
<dbReference type="PROSITE" id="PS00161">
    <property type="entry name" value="ISOCITRATE_LYASE"/>
    <property type="match status" value="1"/>
</dbReference>
<dbReference type="Proteomes" id="UP000307999">
    <property type="component" value="Unassembled WGS sequence"/>
</dbReference>
<dbReference type="RefSeq" id="WP_136735070.1">
    <property type="nucleotide sequence ID" value="NZ_SWDB01000010.1"/>
</dbReference>
<keyword evidence="3" id="KW-1185">Reference proteome</keyword>
<evidence type="ECO:0000313" key="2">
    <source>
        <dbReference type="EMBL" id="TKB46062.1"/>
    </source>
</evidence>
<keyword evidence="2" id="KW-0456">Lyase</keyword>
<dbReference type="InterPro" id="IPR018523">
    <property type="entry name" value="Isocitrate_lyase_ph_CS"/>
</dbReference>
<dbReference type="AlphaFoldDB" id="A0A4U1B7U8"/>
<name>A0A4U1B7U8_9GAMM</name>
<dbReference type="Gene3D" id="3.20.20.60">
    <property type="entry name" value="Phosphoenolpyruvate-binding domains"/>
    <property type="match status" value="1"/>
</dbReference>
<dbReference type="EMBL" id="SWDB01000010">
    <property type="protein sequence ID" value="TKB46062.1"/>
    <property type="molecule type" value="Genomic_DNA"/>
</dbReference>
<dbReference type="Pfam" id="PF13714">
    <property type="entry name" value="PEP_mutase"/>
    <property type="match status" value="1"/>
</dbReference>
<evidence type="ECO:0000256" key="1">
    <source>
        <dbReference type="ARBA" id="ARBA00022723"/>
    </source>
</evidence>
<dbReference type="SUPFAM" id="SSF51621">
    <property type="entry name" value="Phosphoenolpyruvate/pyruvate domain"/>
    <property type="match status" value="1"/>
</dbReference>
<dbReference type="PANTHER" id="PTHR42905">
    <property type="entry name" value="PHOSPHOENOLPYRUVATE CARBOXYLASE"/>
    <property type="match status" value="1"/>
</dbReference>
<reference evidence="2 3" key="1">
    <citation type="submission" date="2019-04" db="EMBL/GenBank/DDBJ databases">
        <title>Thalassotalea guangxiensis sp. nov., isolated from sediment of the coastal wetland.</title>
        <authorList>
            <person name="Zheng S."/>
            <person name="Zhang D."/>
        </authorList>
    </citation>
    <scope>NUCLEOTIDE SEQUENCE [LARGE SCALE GENOMIC DNA]</scope>
    <source>
        <strain evidence="2 3">ZS-4</strain>
    </source>
</reference>
<dbReference type="PANTHER" id="PTHR42905:SF5">
    <property type="entry name" value="CARBOXYVINYL-CARBOXYPHOSPHONATE PHOSPHORYLMUTASE, CHLOROPLASTIC"/>
    <property type="match status" value="1"/>
</dbReference>
<sequence length="284" mass="31094">MKHNTRLKQALARDSVLKAPGVANGLSLRLIEQAGFEVGFVSGAGIAFCQYGVPDVGLISMTEMAQQIRTLREISALPLIVDMDTGFGNAINVQRTVKLFEQSGASAMQMEDQVMPKRCGHMLGKQVISSGEMVGKIKAFTDARNSSDTLLIARTDALAINGFDDAMQRARQYLEAGADLLFIEAPTNLKQMQIIADEFKDKVPLVHNLVEGGNSPVDSSQQLQQLGYKIALYPVALLHAFVPQAQQLLRHIATKGETTSYTNELIDLNTMNKLVKVEQYLNIT</sequence>
<dbReference type="InterPro" id="IPR015813">
    <property type="entry name" value="Pyrv/PenolPyrv_kinase-like_dom"/>
</dbReference>
<organism evidence="2 3">
    <name type="scientific">Thalassotalea mangrovi</name>
    <dbReference type="NCBI Taxonomy" id="2572245"/>
    <lineage>
        <taxon>Bacteria</taxon>
        <taxon>Pseudomonadati</taxon>
        <taxon>Pseudomonadota</taxon>
        <taxon>Gammaproteobacteria</taxon>
        <taxon>Alteromonadales</taxon>
        <taxon>Colwelliaceae</taxon>
        <taxon>Thalassotalea</taxon>
    </lineage>
</organism>